<dbReference type="PROSITE" id="PS00194">
    <property type="entry name" value="THIOREDOXIN_1"/>
    <property type="match status" value="1"/>
</dbReference>
<comment type="function">
    <text evidence="5">Probable disulfide isomerase, which participates in the folding of proteins containing disulfide bonds. May act as a dithiol oxidase. Acts as a regulator of endoplasmic reticulum-mitochondria contact sites via its ability to regulate redox signals.</text>
</comment>
<keyword evidence="3 7" id="KW-1133">Transmembrane helix</keyword>
<feature type="chain" id="PRO_5031554358" description="Thioredoxin domain-containing protein" evidence="8">
    <location>
        <begin position="26"/>
        <end position="453"/>
    </location>
</feature>
<evidence type="ECO:0000256" key="5">
    <source>
        <dbReference type="ARBA" id="ARBA00045246"/>
    </source>
</evidence>
<feature type="transmembrane region" description="Helical" evidence="7">
    <location>
        <begin position="390"/>
        <end position="410"/>
    </location>
</feature>
<dbReference type="InterPro" id="IPR052250">
    <property type="entry name" value="PDI_TMX3"/>
</dbReference>
<dbReference type="CDD" id="cd02961">
    <property type="entry name" value="PDI_a_family"/>
    <property type="match status" value="1"/>
</dbReference>
<proteinExistence type="predicted"/>
<feature type="signal peptide" evidence="8">
    <location>
        <begin position="1"/>
        <end position="25"/>
    </location>
</feature>
<feature type="region of interest" description="Disordered" evidence="6">
    <location>
        <begin position="417"/>
        <end position="453"/>
    </location>
</feature>
<dbReference type="InterPro" id="IPR036249">
    <property type="entry name" value="Thioredoxin-like_sf"/>
</dbReference>
<keyword evidence="8" id="KW-0732">Signal</keyword>
<reference evidence="10" key="1">
    <citation type="submission" date="2021-01" db="EMBL/GenBank/DDBJ databases">
        <authorList>
            <person name="Corre E."/>
            <person name="Pelletier E."/>
            <person name="Niang G."/>
            <person name="Scheremetjew M."/>
            <person name="Finn R."/>
            <person name="Kale V."/>
            <person name="Holt S."/>
            <person name="Cochrane G."/>
            <person name="Meng A."/>
            <person name="Brown T."/>
            <person name="Cohen L."/>
        </authorList>
    </citation>
    <scope>NUCLEOTIDE SEQUENCE</scope>
    <source>
        <strain evidence="10">CCMP127</strain>
    </source>
</reference>
<organism evidence="10">
    <name type="scientific">Amphora coffeiformis</name>
    <dbReference type="NCBI Taxonomy" id="265554"/>
    <lineage>
        <taxon>Eukaryota</taxon>
        <taxon>Sar</taxon>
        <taxon>Stramenopiles</taxon>
        <taxon>Ochrophyta</taxon>
        <taxon>Bacillariophyta</taxon>
        <taxon>Bacillariophyceae</taxon>
        <taxon>Bacillariophycidae</taxon>
        <taxon>Thalassiophysales</taxon>
        <taxon>Catenulaceae</taxon>
        <taxon>Amphora</taxon>
    </lineage>
</organism>
<evidence type="ECO:0000256" key="7">
    <source>
        <dbReference type="SAM" id="Phobius"/>
    </source>
</evidence>
<evidence type="ECO:0000313" key="10">
    <source>
        <dbReference type="EMBL" id="CAE0418760.1"/>
    </source>
</evidence>
<dbReference type="GO" id="GO:0005789">
    <property type="term" value="C:endoplasmic reticulum membrane"/>
    <property type="evidence" value="ECO:0007669"/>
    <property type="project" value="UniProtKB-SubCell"/>
</dbReference>
<dbReference type="InterPro" id="IPR013766">
    <property type="entry name" value="Thioredoxin_domain"/>
</dbReference>
<keyword evidence="4 7" id="KW-0472">Membrane</keyword>
<evidence type="ECO:0000256" key="8">
    <source>
        <dbReference type="SAM" id="SignalP"/>
    </source>
</evidence>
<dbReference type="EMBL" id="HBIM01020867">
    <property type="protein sequence ID" value="CAE0418760.1"/>
    <property type="molecule type" value="Transcribed_RNA"/>
</dbReference>
<evidence type="ECO:0000256" key="2">
    <source>
        <dbReference type="ARBA" id="ARBA00022692"/>
    </source>
</evidence>
<name>A0A7S3LCV5_9STRA</name>
<dbReference type="PROSITE" id="PS51352">
    <property type="entry name" value="THIOREDOXIN_2"/>
    <property type="match status" value="1"/>
</dbReference>
<accession>A0A7S3LCV5</accession>
<dbReference type="InterPro" id="IPR017937">
    <property type="entry name" value="Thioredoxin_CS"/>
</dbReference>
<evidence type="ECO:0000256" key="3">
    <source>
        <dbReference type="ARBA" id="ARBA00022989"/>
    </source>
</evidence>
<comment type="subcellular location">
    <subcellularLocation>
        <location evidence="1">Endoplasmic reticulum membrane</location>
        <topology evidence="1">Single-pass membrane protein</topology>
    </subcellularLocation>
</comment>
<feature type="domain" description="Thioredoxin" evidence="9">
    <location>
        <begin position="6"/>
        <end position="141"/>
    </location>
</feature>
<dbReference type="AlphaFoldDB" id="A0A7S3LCV5"/>
<sequence>MSYSIMRYSTTAIFLLLTVTTTVDGAVTTLGEKHATVQALDGANWRTAIEDPANPLWLLKFYAPWCGHCKKLEPILDKVAGPLQGKLAIGKIDCTVHKPVCNEFQVKGYPTLKFALDGQVYDYPGGRSADEIIGFAEKMNKPAVQDISSVADVWTFVASTDSGVVFAAYAPTEDDSVRDVFAQVARKQRATDHFVQLPPGTTSDLASIGQDETDAAFVCRLEAHVAPKCFDAITEINTQNLLDFVTTNNFPTVNKLGPHNFHKIGRAGRPLVVGVVDAKDEKQLATMKQELTAYATQGEHRDEYYYGWFDGRQWAKFLAQFNVLPEESPQVFMLNVPDKKFWQNATYGTNVADFVAAVKDGTLDQASAGAQGMEMIVQKLYYAMVEYRPWSVVVVVLLVVMIAVMIASCVSPGDDVYIPDDPNDSMNPLRQVGKKEEEESSKEKPKDETKKDK</sequence>
<keyword evidence="2 7" id="KW-0812">Transmembrane</keyword>
<dbReference type="SUPFAM" id="SSF52833">
    <property type="entry name" value="Thioredoxin-like"/>
    <property type="match status" value="1"/>
</dbReference>
<dbReference type="Gene3D" id="3.40.30.10">
    <property type="entry name" value="Glutaredoxin"/>
    <property type="match status" value="2"/>
</dbReference>
<feature type="compositionally biased region" description="Basic and acidic residues" evidence="6">
    <location>
        <begin position="433"/>
        <end position="453"/>
    </location>
</feature>
<evidence type="ECO:0000259" key="9">
    <source>
        <dbReference type="PROSITE" id="PS51352"/>
    </source>
</evidence>
<evidence type="ECO:0000256" key="6">
    <source>
        <dbReference type="SAM" id="MobiDB-lite"/>
    </source>
</evidence>
<dbReference type="Pfam" id="PF00085">
    <property type="entry name" value="Thioredoxin"/>
    <property type="match status" value="1"/>
</dbReference>
<dbReference type="PANTHER" id="PTHR46426">
    <property type="entry name" value="PROTEIN DISULFIDE-ISOMERASE TMX3"/>
    <property type="match status" value="1"/>
</dbReference>
<evidence type="ECO:0000256" key="1">
    <source>
        <dbReference type="ARBA" id="ARBA00004389"/>
    </source>
</evidence>
<protein>
    <recommendedName>
        <fullName evidence="9">Thioredoxin domain-containing protein</fullName>
    </recommendedName>
</protein>
<gene>
    <name evidence="10" type="ORF">ACOF00016_LOCUS15627</name>
</gene>
<dbReference type="Pfam" id="PF13848">
    <property type="entry name" value="Thioredoxin_6"/>
    <property type="match status" value="1"/>
</dbReference>
<evidence type="ECO:0000256" key="4">
    <source>
        <dbReference type="ARBA" id="ARBA00023136"/>
    </source>
</evidence>
<dbReference type="PANTHER" id="PTHR46426:SF1">
    <property type="entry name" value="PROTEIN DISULFIDE-ISOMERASE TMX3"/>
    <property type="match status" value="1"/>
</dbReference>